<dbReference type="Gene3D" id="2.60.120.590">
    <property type="entry name" value="Alpha-ketoglutarate-dependent dioxygenase AlkB-like"/>
    <property type="match status" value="1"/>
</dbReference>
<evidence type="ECO:0000256" key="1">
    <source>
        <dbReference type="PIRSR" id="PIRSR632852-1"/>
    </source>
</evidence>
<feature type="binding site" evidence="1">
    <location>
        <position position="176"/>
    </location>
    <ligand>
        <name>2-oxoglutarate</name>
        <dbReference type="ChEBI" id="CHEBI:16810"/>
    </ligand>
</feature>
<dbReference type="GO" id="GO:0008198">
    <property type="term" value="F:ferrous iron binding"/>
    <property type="evidence" value="ECO:0007669"/>
    <property type="project" value="TreeGrafter"/>
</dbReference>
<dbReference type="PROSITE" id="PS51471">
    <property type="entry name" value="FE2OG_OXY"/>
    <property type="match status" value="1"/>
</dbReference>
<dbReference type="PANTHER" id="PTHR31573">
    <property type="entry name" value="ALPHA-KETOGLUTARATE-DEPENDENT DIOXYGENASE ALKB HOMOLOG 2"/>
    <property type="match status" value="1"/>
</dbReference>
<proteinExistence type="predicted"/>
<dbReference type="InterPro" id="IPR037151">
    <property type="entry name" value="AlkB-like_sf"/>
</dbReference>
<name>A0A9X3AV14_9GAMM</name>
<feature type="binding site" evidence="1">
    <location>
        <position position="122"/>
    </location>
    <ligand>
        <name>substrate</name>
    </ligand>
</feature>
<dbReference type="Pfam" id="PF13532">
    <property type="entry name" value="2OG-FeII_Oxy_2"/>
    <property type="match status" value="1"/>
</dbReference>
<dbReference type="InterPro" id="IPR005123">
    <property type="entry name" value="Oxoglu/Fe-dep_dioxygenase_dom"/>
</dbReference>
<evidence type="ECO:0000259" key="2">
    <source>
        <dbReference type="PROSITE" id="PS51471"/>
    </source>
</evidence>
<dbReference type="SUPFAM" id="SSF51197">
    <property type="entry name" value="Clavaminate synthase-like"/>
    <property type="match status" value="1"/>
</dbReference>
<evidence type="ECO:0000313" key="3">
    <source>
        <dbReference type="EMBL" id="MCT7940908.1"/>
    </source>
</evidence>
<gene>
    <name evidence="3" type="ORF">NE535_03720</name>
</gene>
<dbReference type="InterPro" id="IPR032852">
    <property type="entry name" value="ALKBH2"/>
</dbReference>
<protein>
    <submittedName>
        <fullName evidence="3">Alpha-ketoglutarate-dependent dioxygenase AlkB</fullName>
    </submittedName>
</protein>
<feature type="binding site" evidence="1">
    <location>
        <position position="119"/>
    </location>
    <ligand>
        <name>2-oxoglutarate</name>
        <dbReference type="ChEBI" id="CHEBI:16810"/>
    </ligand>
</feature>
<dbReference type="RefSeq" id="WP_261297343.1">
    <property type="nucleotide sequence ID" value="NZ_JAMTCD010000003.1"/>
</dbReference>
<feature type="binding site" evidence="1">
    <location>
        <position position="109"/>
    </location>
    <ligand>
        <name>2-oxoglutarate</name>
        <dbReference type="ChEBI" id="CHEBI:16810"/>
    </ligand>
</feature>
<sequence>MMLDLFDGQDPNIIAPPVTLHPNFLTQRQQQLLLNEVSDYPLTKIEIEVFGKKHLIPRTQAWFGDDGCDCKYSKTLINPLPWPPMLAKLRQTLINRCQLNFNAVLVNHYKDGHDCMGWHSDDEPEIIAGSAIASITLGACRDFVVRHKASQQKVTYTPFSGDLIIMAPGMQQTWQHALPKRLSITQPRVNFTFRLITPDFYRR</sequence>
<reference evidence="3" key="1">
    <citation type="journal article" date="2023" name="Int. J. Syst. Evol. Microbiol.">
        <title>&lt;i&gt;Shewanella septentrionalis&lt;/i&gt; sp. nov. and &lt;i&gt;Shewanella holmiensis&lt;/i&gt; sp. nov., isolated from Baltic Sea water and sediments.</title>
        <authorList>
            <person name="Martin-Rodriguez A.J."/>
            <person name="Thorell K."/>
            <person name="Joffre E."/>
            <person name="Jensie-Markopoulos S."/>
            <person name="Moore E.R.B."/>
            <person name="Sjoling A."/>
        </authorList>
    </citation>
    <scope>NUCLEOTIDE SEQUENCE</scope>
    <source>
        <strain evidence="3">SP1S2-7</strain>
    </source>
</reference>
<keyword evidence="4" id="KW-1185">Reference proteome</keyword>
<dbReference type="InterPro" id="IPR027450">
    <property type="entry name" value="AlkB-like"/>
</dbReference>
<feature type="binding site" evidence="1">
    <location>
        <position position="194"/>
    </location>
    <ligand>
        <name>2-oxoglutarate</name>
        <dbReference type="ChEBI" id="CHEBI:16810"/>
    </ligand>
</feature>
<organism evidence="3 4">
    <name type="scientific">Shewanella holmiensis</name>
    <dbReference type="NCBI Taxonomy" id="2952222"/>
    <lineage>
        <taxon>Bacteria</taxon>
        <taxon>Pseudomonadati</taxon>
        <taxon>Pseudomonadota</taxon>
        <taxon>Gammaproteobacteria</taxon>
        <taxon>Alteromonadales</taxon>
        <taxon>Shewanellaceae</taxon>
        <taxon>Shewanella</taxon>
    </lineage>
</organism>
<keyword evidence="3" id="KW-0560">Oxidoreductase</keyword>
<comment type="caution">
    <text evidence="3">The sequence shown here is derived from an EMBL/GenBank/DDBJ whole genome shotgun (WGS) entry which is preliminary data.</text>
</comment>
<keyword evidence="3" id="KW-0223">Dioxygenase</keyword>
<dbReference type="PANTHER" id="PTHR31573:SF1">
    <property type="entry name" value="DNA OXIDATIVE DEMETHYLASE ALKBH2"/>
    <property type="match status" value="1"/>
</dbReference>
<dbReference type="Proteomes" id="UP001155546">
    <property type="component" value="Unassembled WGS sequence"/>
</dbReference>
<dbReference type="GO" id="GO:0051747">
    <property type="term" value="F:cytosine C-5 DNA demethylase activity"/>
    <property type="evidence" value="ECO:0007669"/>
    <property type="project" value="TreeGrafter"/>
</dbReference>
<dbReference type="EMBL" id="JAMTCD010000003">
    <property type="protein sequence ID" value="MCT7940908.1"/>
    <property type="molecule type" value="Genomic_DNA"/>
</dbReference>
<feature type="domain" description="Fe2OG dioxygenase" evidence="2">
    <location>
        <begin position="100"/>
        <end position="197"/>
    </location>
</feature>
<feature type="binding site" evidence="1">
    <location>
        <position position="192"/>
    </location>
    <ligand>
        <name>2-oxoglutarate</name>
        <dbReference type="ChEBI" id="CHEBI:16810"/>
    </ligand>
</feature>
<evidence type="ECO:0000313" key="4">
    <source>
        <dbReference type="Proteomes" id="UP001155546"/>
    </source>
</evidence>
<feature type="binding site" evidence="1">
    <location>
        <position position="188"/>
    </location>
    <ligand>
        <name>2-oxoglutarate</name>
        <dbReference type="ChEBI" id="CHEBI:16810"/>
    </ligand>
</feature>
<dbReference type="GO" id="GO:0035516">
    <property type="term" value="F:broad specificity oxidative DNA demethylase activity"/>
    <property type="evidence" value="ECO:0007669"/>
    <property type="project" value="TreeGrafter"/>
</dbReference>
<dbReference type="GO" id="GO:0006307">
    <property type="term" value="P:DNA alkylation repair"/>
    <property type="evidence" value="ECO:0007669"/>
    <property type="project" value="TreeGrafter"/>
</dbReference>
<accession>A0A9X3AV14</accession>
<dbReference type="AlphaFoldDB" id="A0A9X3AV14"/>
<feature type="binding site" evidence="1">
    <location>
        <position position="107"/>
    </location>
    <ligand>
        <name>2-oxoglutarate</name>
        <dbReference type="ChEBI" id="CHEBI:16810"/>
    </ligand>
</feature>
<feature type="binding site" evidence="1">
    <location>
        <begin position="50"/>
        <end position="52"/>
    </location>
    <ligand>
        <name>substrate</name>
    </ligand>
</feature>